<comment type="caution">
    <text evidence="2">The sequence shown here is derived from an EMBL/GenBank/DDBJ whole genome shotgun (WGS) entry which is preliminary data.</text>
</comment>
<evidence type="ECO:0000313" key="2">
    <source>
        <dbReference type="EMBL" id="CAF0945169.1"/>
    </source>
</evidence>
<organism evidence="2 3">
    <name type="scientific">Rotaria sordida</name>
    <dbReference type="NCBI Taxonomy" id="392033"/>
    <lineage>
        <taxon>Eukaryota</taxon>
        <taxon>Metazoa</taxon>
        <taxon>Spiralia</taxon>
        <taxon>Gnathifera</taxon>
        <taxon>Rotifera</taxon>
        <taxon>Eurotatoria</taxon>
        <taxon>Bdelloidea</taxon>
        <taxon>Philodinida</taxon>
        <taxon>Philodinidae</taxon>
        <taxon>Rotaria</taxon>
    </lineage>
</organism>
<name>A0A814CTM0_9BILA</name>
<gene>
    <name evidence="1" type="ORF">JXQ802_LOCUS10979</name>
    <name evidence="2" type="ORF">JXQ802_LOCUS11375</name>
</gene>
<dbReference type="Gene3D" id="3.40.630.30">
    <property type="match status" value="1"/>
</dbReference>
<sequence>IHDRDPRYYADGEDAFSMRRELTSHSKA</sequence>
<dbReference type="EMBL" id="CAJNOL010000225">
    <property type="protein sequence ID" value="CAF0945169.1"/>
    <property type="molecule type" value="Genomic_DNA"/>
</dbReference>
<keyword evidence="3" id="KW-1185">Reference proteome</keyword>
<evidence type="ECO:0000313" key="1">
    <source>
        <dbReference type="EMBL" id="CAF0937559.1"/>
    </source>
</evidence>
<reference evidence="2" key="1">
    <citation type="submission" date="2021-02" db="EMBL/GenBank/DDBJ databases">
        <authorList>
            <person name="Nowell W R."/>
        </authorList>
    </citation>
    <scope>NUCLEOTIDE SEQUENCE</scope>
</reference>
<dbReference type="Proteomes" id="UP000663870">
    <property type="component" value="Unassembled WGS sequence"/>
</dbReference>
<feature type="non-terminal residue" evidence="2">
    <location>
        <position position="1"/>
    </location>
</feature>
<evidence type="ECO:0000313" key="3">
    <source>
        <dbReference type="Proteomes" id="UP000663870"/>
    </source>
</evidence>
<proteinExistence type="predicted"/>
<accession>A0A814CTM0</accession>
<dbReference type="AlphaFoldDB" id="A0A814CTM0"/>
<protein>
    <submittedName>
        <fullName evidence="2">Uncharacterized protein</fullName>
    </submittedName>
</protein>
<dbReference type="EMBL" id="CAJNOL010000214">
    <property type="protein sequence ID" value="CAF0937559.1"/>
    <property type="molecule type" value="Genomic_DNA"/>
</dbReference>